<dbReference type="EMBL" id="SULG01000014">
    <property type="protein sequence ID" value="TLD42728.1"/>
    <property type="molecule type" value="Genomic_DNA"/>
</dbReference>
<gene>
    <name evidence="1" type="ORF">JETT_0963</name>
</gene>
<protein>
    <submittedName>
        <fullName evidence="1">Uncharacterized protein</fullName>
    </submittedName>
</protein>
<comment type="caution">
    <text evidence="1">The sequence shown here is derived from an EMBL/GenBank/DDBJ whole genome shotgun (WGS) entry which is preliminary data.</text>
</comment>
<dbReference type="Proteomes" id="UP000319783">
    <property type="component" value="Unassembled WGS sequence"/>
</dbReference>
<evidence type="ECO:0000313" key="2">
    <source>
        <dbReference type="Proteomes" id="UP000319783"/>
    </source>
</evidence>
<sequence length="53" mass="6293">MQKKPKRFLCSLWFSFDSRVHFMKEEKIMISGIIKKALDLAVGALFMTKEKRE</sequence>
<evidence type="ECO:0000313" key="1">
    <source>
        <dbReference type="EMBL" id="TLD42728.1"/>
    </source>
</evidence>
<reference evidence="1 2" key="1">
    <citation type="submission" date="2019-04" db="EMBL/GenBank/DDBJ databases">
        <title>Genome of a novel bacterium Candidatus Jettenia ecosi reconstructed from metagenome of an anammox bioreactor.</title>
        <authorList>
            <person name="Mardanov A.V."/>
            <person name="Beletsky A.V."/>
            <person name="Ravin N.V."/>
            <person name="Botchkova E.A."/>
            <person name="Litti Y.V."/>
            <person name="Nozhevnikova A.N."/>
        </authorList>
    </citation>
    <scope>NUCLEOTIDE SEQUENCE [LARGE SCALE GENOMIC DNA]</scope>
    <source>
        <strain evidence="1">J2</strain>
    </source>
</reference>
<organism evidence="1 2">
    <name type="scientific">Candidatus Jettenia ecosi</name>
    <dbReference type="NCBI Taxonomy" id="2494326"/>
    <lineage>
        <taxon>Bacteria</taxon>
        <taxon>Pseudomonadati</taxon>
        <taxon>Planctomycetota</taxon>
        <taxon>Candidatus Brocadiia</taxon>
        <taxon>Candidatus Brocadiales</taxon>
        <taxon>Candidatus Brocadiaceae</taxon>
        <taxon>Candidatus Jettenia</taxon>
    </lineage>
</organism>
<dbReference type="AlphaFoldDB" id="A0A533QDD8"/>
<name>A0A533QDD8_9BACT</name>
<proteinExistence type="predicted"/>
<accession>A0A533QDD8</accession>